<feature type="compositionally biased region" description="Basic and acidic residues" evidence="1">
    <location>
        <begin position="260"/>
        <end position="276"/>
    </location>
</feature>
<keyword evidence="3" id="KW-1185">Reference proteome</keyword>
<reference evidence="2 3" key="1">
    <citation type="journal article" date="2020" name="Cell">
        <title>Large-Scale Comparative Analyses of Tick Genomes Elucidate Their Genetic Diversity and Vector Capacities.</title>
        <authorList>
            <consortium name="Tick Genome and Microbiome Consortium (TIGMIC)"/>
            <person name="Jia N."/>
            <person name="Wang J."/>
            <person name="Shi W."/>
            <person name="Du L."/>
            <person name="Sun Y."/>
            <person name="Zhan W."/>
            <person name="Jiang J.F."/>
            <person name="Wang Q."/>
            <person name="Zhang B."/>
            <person name="Ji P."/>
            <person name="Bell-Sakyi L."/>
            <person name="Cui X.M."/>
            <person name="Yuan T.T."/>
            <person name="Jiang B.G."/>
            <person name="Yang W.F."/>
            <person name="Lam T.T."/>
            <person name="Chang Q.C."/>
            <person name="Ding S.J."/>
            <person name="Wang X.J."/>
            <person name="Zhu J.G."/>
            <person name="Ruan X.D."/>
            <person name="Zhao L."/>
            <person name="Wei J.T."/>
            <person name="Ye R.Z."/>
            <person name="Que T.C."/>
            <person name="Du C.H."/>
            <person name="Zhou Y.H."/>
            <person name="Cheng J.X."/>
            <person name="Dai P.F."/>
            <person name="Guo W.B."/>
            <person name="Han X.H."/>
            <person name="Huang E.J."/>
            <person name="Li L.F."/>
            <person name="Wei W."/>
            <person name="Gao Y.C."/>
            <person name="Liu J.Z."/>
            <person name="Shao H.Z."/>
            <person name="Wang X."/>
            <person name="Wang C.C."/>
            <person name="Yang T.C."/>
            <person name="Huo Q.B."/>
            <person name="Li W."/>
            <person name="Chen H.Y."/>
            <person name="Chen S.E."/>
            <person name="Zhou L.G."/>
            <person name="Ni X.B."/>
            <person name="Tian J.H."/>
            <person name="Sheng Y."/>
            <person name="Liu T."/>
            <person name="Pan Y.S."/>
            <person name="Xia L.Y."/>
            <person name="Li J."/>
            <person name="Zhao F."/>
            <person name="Cao W.C."/>
        </authorList>
    </citation>
    <scope>NUCLEOTIDE SEQUENCE [LARGE SCALE GENOMIC DNA]</scope>
    <source>
        <strain evidence="2">HaeL-2018</strain>
    </source>
</reference>
<dbReference type="Proteomes" id="UP000821853">
    <property type="component" value="Chromosome 10"/>
</dbReference>
<feature type="compositionally biased region" description="Basic and acidic residues" evidence="1">
    <location>
        <begin position="346"/>
        <end position="357"/>
    </location>
</feature>
<name>A0A9J6FP42_HAELO</name>
<proteinExistence type="predicted"/>
<organism evidence="2 3">
    <name type="scientific">Haemaphysalis longicornis</name>
    <name type="common">Bush tick</name>
    <dbReference type="NCBI Taxonomy" id="44386"/>
    <lineage>
        <taxon>Eukaryota</taxon>
        <taxon>Metazoa</taxon>
        <taxon>Ecdysozoa</taxon>
        <taxon>Arthropoda</taxon>
        <taxon>Chelicerata</taxon>
        <taxon>Arachnida</taxon>
        <taxon>Acari</taxon>
        <taxon>Parasitiformes</taxon>
        <taxon>Ixodida</taxon>
        <taxon>Ixodoidea</taxon>
        <taxon>Ixodidae</taxon>
        <taxon>Haemaphysalinae</taxon>
        <taxon>Haemaphysalis</taxon>
    </lineage>
</organism>
<comment type="caution">
    <text evidence="2">The sequence shown here is derived from an EMBL/GenBank/DDBJ whole genome shotgun (WGS) entry which is preliminary data.</text>
</comment>
<feature type="compositionally biased region" description="Acidic residues" evidence="1">
    <location>
        <begin position="321"/>
        <end position="332"/>
    </location>
</feature>
<feature type="compositionally biased region" description="Basic and acidic residues" evidence="1">
    <location>
        <begin position="297"/>
        <end position="313"/>
    </location>
</feature>
<accession>A0A9J6FP42</accession>
<dbReference type="AlphaFoldDB" id="A0A9J6FP42"/>
<gene>
    <name evidence="2" type="ORF">HPB48_016458</name>
</gene>
<evidence type="ECO:0000313" key="3">
    <source>
        <dbReference type="Proteomes" id="UP000821853"/>
    </source>
</evidence>
<sequence>MLEGEGRSEVVGRPRFGGVGRFPLVHGTGTTASSHVRPRRGVRASHRHFCANDDEDDARDDRAKIAPAFLLFRPAGDRDMGEALSPPAHPPTAGFPNRCDCFVFAAPLFFSEAFCRWMMANEECDRCTLWRIVERVSTHILQHLCGREREHEVPTSKDVSHLTEAPDKPDDRIGGSDDDRALDKRTPVSSSPQRSQLGLSRQAAGHTAAQCKRKQNGPRFADRISRSASLFHPPSSLSRFVPLEGREGGRPPPNDTSTLEQREREREPISRREKSQLHRCNGSLSLFRWGKNVIKYTNDRSGDLPRETRKGEAFSDLGGISEEEEGEEDSDNDPLCKPPSWGPQRPRREDGAGRRTPPEYAIRCRRPETTPQILRQQAVDLSGPGRGPLGWPAVRSPRSPRRPMVERARAPRSASLCSVPPLCLRISDSSLF</sequence>
<protein>
    <submittedName>
        <fullName evidence="2">Uncharacterized protein</fullName>
    </submittedName>
</protein>
<evidence type="ECO:0000256" key="1">
    <source>
        <dbReference type="SAM" id="MobiDB-lite"/>
    </source>
</evidence>
<feature type="compositionally biased region" description="Polar residues" evidence="1">
    <location>
        <begin position="187"/>
        <end position="199"/>
    </location>
</feature>
<feature type="region of interest" description="Disordered" evidence="1">
    <location>
        <begin position="148"/>
        <end position="277"/>
    </location>
</feature>
<feature type="region of interest" description="Disordered" evidence="1">
    <location>
        <begin position="297"/>
        <end position="412"/>
    </location>
</feature>
<evidence type="ECO:0000313" key="2">
    <source>
        <dbReference type="EMBL" id="KAH9364200.1"/>
    </source>
</evidence>
<dbReference type="VEuPathDB" id="VectorBase:HLOH_056562"/>
<feature type="compositionally biased region" description="Basic and acidic residues" evidence="1">
    <location>
        <begin position="148"/>
        <end position="186"/>
    </location>
</feature>
<dbReference type="EMBL" id="JABSTR010000002">
    <property type="protein sequence ID" value="KAH9364200.1"/>
    <property type="molecule type" value="Genomic_DNA"/>
</dbReference>